<gene>
    <name evidence="1" type="ordered locus">KRH_09050</name>
</gene>
<dbReference type="KEGG" id="krh:KRH_09050"/>
<keyword evidence="2" id="KW-1185">Reference proteome</keyword>
<organism evidence="1 2">
    <name type="scientific">Kocuria rhizophila (strain ATCC 9341 / DSM 348 / NBRC 103217 / DC2201)</name>
    <dbReference type="NCBI Taxonomy" id="378753"/>
    <lineage>
        <taxon>Bacteria</taxon>
        <taxon>Bacillati</taxon>
        <taxon>Actinomycetota</taxon>
        <taxon>Actinomycetes</taxon>
        <taxon>Micrococcales</taxon>
        <taxon>Micrococcaceae</taxon>
        <taxon>Kocuria</taxon>
    </lineage>
</organism>
<evidence type="ECO:0000313" key="1">
    <source>
        <dbReference type="EMBL" id="BAG29252.1"/>
    </source>
</evidence>
<accession>B2GLF9</accession>
<dbReference type="RefSeq" id="WP_012397973.1">
    <property type="nucleotide sequence ID" value="NC_010617.1"/>
</dbReference>
<protein>
    <submittedName>
        <fullName evidence="1">Uncharacterized protein</fullName>
    </submittedName>
</protein>
<name>B2GLF9_KOCRD</name>
<dbReference type="EMBL" id="AP009152">
    <property type="protein sequence ID" value="BAG29252.1"/>
    <property type="molecule type" value="Genomic_DNA"/>
</dbReference>
<proteinExistence type="predicted"/>
<dbReference type="Proteomes" id="UP000008838">
    <property type="component" value="Chromosome"/>
</dbReference>
<evidence type="ECO:0000313" key="2">
    <source>
        <dbReference type="Proteomes" id="UP000008838"/>
    </source>
</evidence>
<dbReference type="AlphaFoldDB" id="B2GLF9"/>
<dbReference type="OrthoDB" id="9865087at2"/>
<reference evidence="1 2" key="1">
    <citation type="journal article" date="2008" name="J. Bacteriol.">
        <title>Complete genome sequence of the soil actinomycete Kocuria rhizophila.</title>
        <authorList>
            <person name="Takarada H."/>
            <person name="Sekine M."/>
            <person name="Kosugi H."/>
            <person name="Matsuo Y."/>
            <person name="Fujisawa T."/>
            <person name="Omata S."/>
            <person name="Kishi E."/>
            <person name="Shimizu A."/>
            <person name="Tsukatani N."/>
            <person name="Tanikawa S."/>
            <person name="Fujita N."/>
            <person name="Harayama S."/>
        </authorList>
    </citation>
    <scope>NUCLEOTIDE SEQUENCE [LARGE SCALE GENOMIC DNA]</scope>
    <source>
        <strain evidence="2">ATCC 9341 / DSM 348 / NBRC 103217 / DC2201</strain>
    </source>
</reference>
<dbReference type="HOGENOM" id="CLU_1213537_0_0_11"/>
<sequence length="228" mass="25504">MSNRTESKIPTPAEIKAWPKFKTWTLGTTPGPTSHLHQTKTGDYMWIYGGMLYDSTSHTISAYSMKDATDRERTAVSRALEARRRQWFQGDGETTRDKILSDENWQPVNGREGVYVVALARACPFGGPDTGMEPGAASEIGEDDGHFGTMLDTDVDGLDGERKESEFILTRVWSPEHGVQLAVRIEDRKVDGPGHPVNNLVAFHKRLGEEIDRLLEDHPDQASYWSGE</sequence>